<protein>
    <submittedName>
        <fullName evidence="3">Uncharacterized protein</fullName>
    </submittedName>
</protein>
<dbReference type="EnsemblPlants" id="LPERR12G07990.1">
    <property type="protein sequence ID" value="LPERR12G07990.1"/>
    <property type="gene ID" value="LPERR12G07990"/>
</dbReference>
<dbReference type="Pfam" id="PF02458">
    <property type="entry name" value="Transferase"/>
    <property type="match status" value="1"/>
</dbReference>
<dbReference type="Gramene" id="LPERR12G07990.1">
    <property type="protein sequence ID" value="LPERR12G07990.1"/>
    <property type="gene ID" value="LPERR12G07990"/>
</dbReference>
<evidence type="ECO:0000313" key="4">
    <source>
        <dbReference type="Proteomes" id="UP000032180"/>
    </source>
</evidence>
<accession>A0A0D9XYP1</accession>
<keyword evidence="4" id="KW-1185">Reference proteome</keyword>
<dbReference type="eggNOG" id="ENOG502QUSI">
    <property type="taxonomic scope" value="Eukaryota"/>
</dbReference>
<dbReference type="Gene3D" id="3.30.559.10">
    <property type="entry name" value="Chloramphenicol acetyltransferase-like domain"/>
    <property type="match status" value="1"/>
</dbReference>
<dbReference type="Proteomes" id="UP000032180">
    <property type="component" value="Chromosome 12"/>
</dbReference>
<dbReference type="PANTHER" id="PTHR31147">
    <property type="entry name" value="ACYL TRANSFERASE 4"/>
    <property type="match status" value="1"/>
</dbReference>
<comment type="similarity">
    <text evidence="1">Belongs to the plant acyltransferase family.</text>
</comment>
<dbReference type="HOGENOM" id="CLU_1449670_0_0_1"/>
<dbReference type="InterPro" id="IPR050898">
    <property type="entry name" value="Plant_acyltransferase"/>
</dbReference>
<reference evidence="4" key="2">
    <citation type="submission" date="2013-12" db="EMBL/GenBank/DDBJ databases">
        <authorList>
            <person name="Yu Y."/>
            <person name="Lee S."/>
            <person name="de Baynast K."/>
            <person name="Wissotski M."/>
            <person name="Liu L."/>
            <person name="Talag J."/>
            <person name="Goicoechea J."/>
            <person name="Angelova A."/>
            <person name="Jetty R."/>
            <person name="Kudrna D."/>
            <person name="Golser W."/>
            <person name="Rivera L."/>
            <person name="Zhang J."/>
            <person name="Wing R."/>
        </authorList>
    </citation>
    <scope>NUCLEOTIDE SEQUENCE</scope>
</reference>
<dbReference type="AlphaFoldDB" id="A0A0D9XYP1"/>
<feature type="region of interest" description="Disordered" evidence="2">
    <location>
        <begin position="1"/>
        <end position="30"/>
    </location>
</feature>
<evidence type="ECO:0000256" key="1">
    <source>
        <dbReference type="ARBA" id="ARBA00009861"/>
    </source>
</evidence>
<dbReference type="GO" id="GO:0050734">
    <property type="term" value="F:hydroxycinnamoyltransferase activity"/>
    <property type="evidence" value="ECO:0007669"/>
    <property type="project" value="UniProtKB-ARBA"/>
</dbReference>
<reference evidence="3 4" key="1">
    <citation type="submission" date="2012-08" db="EMBL/GenBank/DDBJ databases">
        <title>Oryza genome evolution.</title>
        <authorList>
            <person name="Wing R.A."/>
        </authorList>
    </citation>
    <scope>NUCLEOTIDE SEQUENCE</scope>
</reference>
<reference evidence="3" key="3">
    <citation type="submission" date="2015-04" db="UniProtKB">
        <authorList>
            <consortium name="EnsemblPlants"/>
        </authorList>
    </citation>
    <scope>IDENTIFICATION</scope>
</reference>
<proteinExistence type="inferred from homology"/>
<dbReference type="STRING" id="77586.A0A0D9XYP1"/>
<evidence type="ECO:0000256" key="2">
    <source>
        <dbReference type="SAM" id="MobiDB-lite"/>
    </source>
</evidence>
<dbReference type="PANTHER" id="PTHR31147:SF54">
    <property type="entry name" value="OS10G0105900 PROTEIN"/>
    <property type="match status" value="1"/>
</dbReference>
<evidence type="ECO:0000313" key="3">
    <source>
        <dbReference type="EnsemblPlants" id="LPERR12G07990.1"/>
    </source>
</evidence>
<dbReference type="InterPro" id="IPR023213">
    <property type="entry name" value="CAT-like_dom_sf"/>
</dbReference>
<sequence length="187" mass="21015">MVASSFTARRSKPELVTPARAMPRETKPLSDLDDSRNLCFLEPYVEFFSPSSSQIVVCDDRPAPEEKKRDPAAALAEALVHYYPIARRMRELEKGKLVVDCTGEGVLTVRNIPPCINTLSEEFSRAKDDDIMWTTPTESMVCEYFTFSSSNIAALRRLVPAKITNVVTSFELLTVAMWRSRTVALGY</sequence>
<name>A0A0D9XYP1_9ORYZ</name>
<organism evidence="3 4">
    <name type="scientific">Leersia perrieri</name>
    <dbReference type="NCBI Taxonomy" id="77586"/>
    <lineage>
        <taxon>Eukaryota</taxon>
        <taxon>Viridiplantae</taxon>
        <taxon>Streptophyta</taxon>
        <taxon>Embryophyta</taxon>
        <taxon>Tracheophyta</taxon>
        <taxon>Spermatophyta</taxon>
        <taxon>Magnoliopsida</taxon>
        <taxon>Liliopsida</taxon>
        <taxon>Poales</taxon>
        <taxon>Poaceae</taxon>
        <taxon>BOP clade</taxon>
        <taxon>Oryzoideae</taxon>
        <taxon>Oryzeae</taxon>
        <taxon>Oryzinae</taxon>
        <taxon>Leersia</taxon>
    </lineage>
</organism>